<accession>A0AAW2T335</accession>
<evidence type="ECO:0000313" key="2">
    <source>
        <dbReference type="EMBL" id="KAL0399143.1"/>
    </source>
</evidence>
<name>A0AAW2T335_SESRA</name>
<dbReference type="Pfam" id="PF10785">
    <property type="entry name" value="NADH-u_ox-rdase"/>
    <property type="match status" value="1"/>
</dbReference>
<sequence length="340" mass="37337">MNTDITASVKPEYPVIDRNPPFTKTVANFNTLDYLRLTTITGVSVVVGYLSGIKPGIRGPSMVTGGLIGVMGGFMYAYQNSAGRLMVILGGSSPLRRPKQNVRGSLQVYPQKESPETVKDWLGLNPKSNKSTWSNQNFARSMAPNCHPIGRRFRPDHLCFSELSVSIFSGMDAAPIFSSLQLIPCVKYPSTRGFITNHPTYYGSNLSPSITTKPAILSSRNIPSTSRTSAINDFSAITSDPVQPEITWQIILGTLAGVTPFVVAGLSSARELYVAQRKCKVCKGSGLVLRDKKYYFRCPGCEKQIGCRRVLAMAILEEILHWLDRVGASSFMSHARNQNF</sequence>
<reference evidence="2" key="1">
    <citation type="submission" date="2020-06" db="EMBL/GenBank/DDBJ databases">
        <authorList>
            <person name="Li T."/>
            <person name="Hu X."/>
            <person name="Zhang T."/>
            <person name="Song X."/>
            <person name="Zhang H."/>
            <person name="Dai N."/>
            <person name="Sheng W."/>
            <person name="Hou X."/>
            <person name="Wei L."/>
        </authorList>
    </citation>
    <scope>NUCLEOTIDE SEQUENCE</scope>
    <source>
        <strain evidence="2">G02</strain>
        <tissue evidence="2">Leaf</tissue>
    </source>
</reference>
<reference evidence="2" key="2">
    <citation type="journal article" date="2024" name="Plant">
        <title>Genomic evolution and insights into agronomic trait innovations of Sesamum species.</title>
        <authorList>
            <person name="Miao H."/>
            <person name="Wang L."/>
            <person name="Qu L."/>
            <person name="Liu H."/>
            <person name="Sun Y."/>
            <person name="Le M."/>
            <person name="Wang Q."/>
            <person name="Wei S."/>
            <person name="Zheng Y."/>
            <person name="Lin W."/>
            <person name="Duan Y."/>
            <person name="Cao H."/>
            <person name="Xiong S."/>
            <person name="Wang X."/>
            <person name="Wei L."/>
            <person name="Li C."/>
            <person name="Ma Q."/>
            <person name="Ju M."/>
            <person name="Zhao R."/>
            <person name="Li G."/>
            <person name="Mu C."/>
            <person name="Tian Q."/>
            <person name="Mei H."/>
            <person name="Zhang T."/>
            <person name="Gao T."/>
            <person name="Zhang H."/>
        </authorList>
    </citation>
    <scope>NUCLEOTIDE SEQUENCE</scope>
    <source>
        <strain evidence="2">G02</strain>
    </source>
</reference>
<proteinExistence type="predicted"/>
<gene>
    <name evidence="2" type="ORF">Sradi_2257600</name>
</gene>
<dbReference type="EMBL" id="JACGWJ010000009">
    <property type="protein sequence ID" value="KAL0399143.1"/>
    <property type="molecule type" value="Genomic_DNA"/>
</dbReference>
<dbReference type="AlphaFoldDB" id="A0AAW2T335"/>
<feature type="domain" description="NADH-ubiquinone oxidoreductase 21kDa subunit N-terminal" evidence="1">
    <location>
        <begin position="11"/>
        <end position="86"/>
    </location>
</feature>
<dbReference type="PANTHER" id="PTHR34062:SF1">
    <property type="entry name" value="NADH-UBIQUINONE OXIDOREDUCTASE 21KDA SUBUNIT N-TERMINAL DOMAIN-CONTAINING PROTEIN"/>
    <property type="match status" value="1"/>
</dbReference>
<dbReference type="InterPro" id="IPR053229">
    <property type="entry name" value="NADH-Q_oxidrdct_subunit"/>
</dbReference>
<protein>
    <recommendedName>
        <fullName evidence="1">NADH-ubiquinone oxidoreductase 21kDa subunit N-terminal domain-containing protein</fullName>
    </recommendedName>
</protein>
<dbReference type="InterPro" id="IPR019721">
    <property type="entry name" value="NADH-UbQ_OxRdtase_su21_N"/>
</dbReference>
<comment type="caution">
    <text evidence="2">The sequence shown here is derived from an EMBL/GenBank/DDBJ whole genome shotgun (WGS) entry which is preliminary data.</text>
</comment>
<dbReference type="PANTHER" id="PTHR34062">
    <property type="entry name" value="OXIDOREDUCTASE 21 KDA SUBUNIT, PUTATIVE (AFU_ORTHOLOGUE AFUA_4G04750)-RELATED"/>
    <property type="match status" value="1"/>
</dbReference>
<organism evidence="2">
    <name type="scientific">Sesamum radiatum</name>
    <name type="common">Black benniseed</name>
    <dbReference type="NCBI Taxonomy" id="300843"/>
    <lineage>
        <taxon>Eukaryota</taxon>
        <taxon>Viridiplantae</taxon>
        <taxon>Streptophyta</taxon>
        <taxon>Embryophyta</taxon>
        <taxon>Tracheophyta</taxon>
        <taxon>Spermatophyta</taxon>
        <taxon>Magnoliopsida</taxon>
        <taxon>eudicotyledons</taxon>
        <taxon>Gunneridae</taxon>
        <taxon>Pentapetalae</taxon>
        <taxon>asterids</taxon>
        <taxon>lamiids</taxon>
        <taxon>Lamiales</taxon>
        <taxon>Pedaliaceae</taxon>
        <taxon>Sesamum</taxon>
    </lineage>
</organism>
<evidence type="ECO:0000259" key="1">
    <source>
        <dbReference type="Pfam" id="PF10785"/>
    </source>
</evidence>